<dbReference type="OrthoDB" id="68483at2759"/>
<dbReference type="PROSITE" id="PS50011">
    <property type="entry name" value="PROTEIN_KINASE_DOM"/>
    <property type="match status" value="1"/>
</dbReference>
<feature type="domain" description="Protein kinase" evidence="11">
    <location>
        <begin position="240"/>
        <end position="606"/>
    </location>
</feature>
<keyword evidence="6 9" id="KW-0067">ATP-binding</keyword>
<dbReference type="PANTHER" id="PTHR24346">
    <property type="entry name" value="MAP/MICROTUBULE AFFINITY-REGULATING KINASE"/>
    <property type="match status" value="1"/>
</dbReference>
<keyword evidence="13" id="KW-1185">Reference proteome</keyword>
<dbReference type="PROSITE" id="PS00108">
    <property type="entry name" value="PROTEIN_KINASE_ST"/>
    <property type="match status" value="1"/>
</dbReference>
<dbReference type="Pfam" id="PF07714">
    <property type="entry name" value="PK_Tyr_Ser-Thr"/>
    <property type="match status" value="1"/>
</dbReference>
<evidence type="ECO:0000313" key="13">
    <source>
        <dbReference type="Proteomes" id="UP000274082"/>
    </source>
</evidence>
<feature type="compositionally biased region" description="Polar residues" evidence="10">
    <location>
        <begin position="915"/>
        <end position="926"/>
    </location>
</feature>
<keyword evidence="4 9" id="KW-0547">Nucleotide-binding</keyword>
<proteinExistence type="predicted"/>
<dbReference type="GO" id="GO:0004674">
    <property type="term" value="F:protein serine/threonine kinase activity"/>
    <property type="evidence" value="ECO:0007669"/>
    <property type="project" value="UniProtKB-KW"/>
</dbReference>
<feature type="binding site" evidence="9">
    <location>
        <position position="269"/>
    </location>
    <ligand>
        <name>ATP</name>
        <dbReference type="ChEBI" id="CHEBI:30616"/>
    </ligand>
</feature>
<feature type="compositionally biased region" description="Polar residues" evidence="10">
    <location>
        <begin position="963"/>
        <end position="974"/>
    </location>
</feature>
<dbReference type="GO" id="GO:0005737">
    <property type="term" value="C:cytoplasm"/>
    <property type="evidence" value="ECO:0007669"/>
    <property type="project" value="TreeGrafter"/>
</dbReference>
<accession>A0A3Q8II10</accession>
<dbReference type="InterPro" id="IPR001245">
    <property type="entry name" value="Ser-Thr/Tyr_kinase_cat_dom"/>
</dbReference>
<evidence type="ECO:0000256" key="8">
    <source>
        <dbReference type="ARBA" id="ARBA00048679"/>
    </source>
</evidence>
<evidence type="ECO:0000256" key="7">
    <source>
        <dbReference type="ARBA" id="ARBA00047899"/>
    </source>
</evidence>
<dbReference type="PROSITE" id="PS00107">
    <property type="entry name" value="PROTEIN_KINASE_ATP"/>
    <property type="match status" value="1"/>
</dbReference>
<dbReference type="PANTHER" id="PTHR24346:SF77">
    <property type="entry name" value="SERINE THREONINE PROTEIN KINASE"/>
    <property type="match status" value="1"/>
</dbReference>
<dbReference type="Proteomes" id="UP000274082">
    <property type="component" value="Chromosome 35"/>
</dbReference>
<sequence length="1128" mass="121688">MITSRGKASGHVKPASPASAKDAAPFFAAAPTAVTASKTSYSSNDGHNPLINDLLKDLDKNSFPEDVHGAGHVQEQNVSNANSFSNFDLQLRRPSEESTASCRSSARNRDKTATDILCKTGQHFVHAMRMHKLEDFFCPAHGESAEDVLRRQLRKKDQEEVEAVVLTLVELLEEVRKARSQLVPLAGSLSLLDTSGRKRTSFNSMHSAVSTASLMRPPVHETNQLAMAYDQQGNRMINCYRVIANLGRGAYGKVKLGVDTNTGQMVAIKIIDKKLLKRIGGLGSSNQEAALKREIAIMKKVRHRNCVSLYEVIDDPDSHILYLIMEYVPNGPVVRLKPQELSSTALESIEAGIPLNGEVCNKALIRCAVRQSANGDTASLTDAEINSNPTIFLCKPLSQHICALYLRQLVSGLRYMHKRNLVHHDIKPDNILVGTNHHVFLSDFGVSEILSTRHEVKNAVKKNRGSMSDDLISEHSFESDGSDSTNDDGAGSKPRLGGGTLLFTAPELFDSSVNKKLLDPHLTDVWALGVTLYCMLVGMSPFFGNTYADVRANILTQRYPWCGKTIYGTPLAAEWRVVLNGLLAKNPNNRWSLARLKSFLDQHSFQYAMRQSAFLEASTRTRSLTSVDGDASPSTSTAQRAAGLAASSTGTFAKGLKLPLACSSVAKDKNASIPLPRVVSSPRAVSALSMEAGSAARSFLWDLGVSEKEVRGATRTVKVEVVRQTTVLSAHTRTIVRRYVEWIRACMHARNFIPLGCAPPLSRKSHAGSLVSMQMCADANKSSKTLTASREKAHVTHVPVLAVAARCHRTSEAGPIGTRSSLFPARRSPHSPAGDTRKGRQRSGSRSSNDGGGRALTRGSLESRASDGRLQSLDAALSIVNLQSTFDEHSLTFSLTSSSASSQASFSSQHGHSGQQPGRETRTNNGILAGNLATPSEDTPAPRNGMADKVSWCNAQMPSTVAQTMVPSSATPSSIAEEDSRKRVGAKGSKSRFQQFMRRKKTPSGASVSDDLTSYQSTFAPKSNSAVSPLLDSVLCSGISGLGDSNSAGCCSTHHNPKTVSTTDRCLAAPPDEHLSVVQSPGSVGNKHPVGPMQERLSDGKLAVLALTSFEQVPHVTVSKRLSSVFRK</sequence>
<evidence type="ECO:0000256" key="10">
    <source>
        <dbReference type="SAM" id="MobiDB-lite"/>
    </source>
</evidence>
<evidence type="ECO:0000256" key="4">
    <source>
        <dbReference type="ARBA" id="ARBA00022741"/>
    </source>
</evidence>
<dbReference type="VEuPathDB" id="TriTrypDB:LdCL_350028600"/>
<feature type="region of interest" description="Disordered" evidence="10">
    <location>
        <begin position="813"/>
        <end position="866"/>
    </location>
</feature>
<keyword evidence="2" id="KW-0723">Serine/threonine-protein kinase</keyword>
<dbReference type="FunFam" id="3.30.200.20:FF:000206">
    <property type="entry name" value="Serine/threonine-protein kinase Ssp1"/>
    <property type="match status" value="1"/>
</dbReference>
<dbReference type="Gene3D" id="1.10.510.10">
    <property type="entry name" value="Transferase(Phosphotransferase) domain 1"/>
    <property type="match status" value="1"/>
</dbReference>
<evidence type="ECO:0000256" key="9">
    <source>
        <dbReference type="PROSITE-ProRule" id="PRU10141"/>
    </source>
</evidence>
<gene>
    <name evidence="12" type="ORF">LdCL_350028600</name>
</gene>
<dbReference type="VEuPathDB" id="TriTrypDB:LdBPK_352370.1"/>
<feature type="region of interest" description="Disordered" evidence="10">
    <location>
        <begin position="963"/>
        <end position="1012"/>
    </location>
</feature>
<feature type="region of interest" description="Disordered" evidence="10">
    <location>
        <begin position="1"/>
        <end position="20"/>
    </location>
</feature>
<evidence type="ECO:0000256" key="5">
    <source>
        <dbReference type="ARBA" id="ARBA00022777"/>
    </source>
</evidence>
<dbReference type="EMBL" id="CP029534">
    <property type="protein sequence ID" value="AYU83036.1"/>
    <property type="molecule type" value="Genomic_DNA"/>
</dbReference>
<dbReference type="CDD" id="cd14008">
    <property type="entry name" value="STKc_LKB1_CaMKK"/>
    <property type="match status" value="1"/>
</dbReference>
<evidence type="ECO:0000256" key="3">
    <source>
        <dbReference type="ARBA" id="ARBA00022679"/>
    </source>
</evidence>
<feature type="region of interest" description="Disordered" evidence="10">
    <location>
        <begin position="903"/>
        <end position="946"/>
    </location>
</feature>
<comment type="catalytic activity">
    <reaction evidence="8">
        <text>L-seryl-[protein] + ATP = O-phospho-L-seryl-[protein] + ADP + H(+)</text>
        <dbReference type="Rhea" id="RHEA:17989"/>
        <dbReference type="Rhea" id="RHEA-COMP:9863"/>
        <dbReference type="Rhea" id="RHEA-COMP:11604"/>
        <dbReference type="ChEBI" id="CHEBI:15378"/>
        <dbReference type="ChEBI" id="CHEBI:29999"/>
        <dbReference type="ChEBI" id="CHEBI:30616"/>
        <dbReference type="ChEBI" id="CHEBI:83421"/>
        <dbReference type="ChEBI" id="CHEBI:456216"/>
        <dbReference type="EC" id="2.7.11.1"/>
    </reaction>
</comment>
<dbReference type="AlphaFoldDB" id="A0A3Q8II10"/>
<dbReference type="GO" id="GO:0005524">
    <property type="term" value="F:ATP binding"/>
    <property type="evidence" value="ECO:0007669"/>
    <property type="project" value="UniProtKB-UniRule"/>
</dbReference>
<evidence type="ECO:0000256" key="2">
    <source>
        <dbReference type="ARBA" id="ARBA00022527"/>
    </source>
</evidence>
<dbReference type="InterPro" id="IPR000719">
    <property type="entry name" value="Prot_kinase_dom"/>
</dbReference>
<evidence type="ECO:0000259" key="11">
    <source>
        <dbReference type="PROSITE" id="PS50011"/>
    </source>
</evidence>
<comment type="catalytic activity">
    <reaction evidence="7">
        <text>L-threonyl-[protein] + ATP = O-phospho-L-threonyl-[protein] + ADP + H(+)</text>
        <dbReference type="Rhea" id="RHEA:46608"/>
        <dbReference type="Rhea" id="RHEA-COMP:11060"/>
        <dbReference type="Rhea" id="RHEA-COMP:11605"/>
        <dbReference type="ChEBI" id="CHEBI:15378"/>
        <dbReference type="ChEBI" id="CHEBI:30013"/>
        <dbReference type="ChEBI" id="CHEBI:30616"/>
        <dbReference type="ChEBI" id="CHEBI:61977"/>
        <dbReference type="ChEBI" id="CHEBI:456216"/>
        <dbReference type="EC" id="2.7.11.1"/>
    </reaction>
</comment>
<evidence type="ECO:0000313" key="12">
    <source>
        <dbReference type="EMBL" id="AYU83036.1"/>
    </source>
</evidence>
<dbReference type="InterPro" id="IPR017441">
    <property type="entry name" value="Protein_kinase_ATP_BS"/>
</dbReference>
<dbReference type="InterPro" id="IPR008271">
    <property type="entry name" value="Ser/Thr_kinase_AS"/>
</dbReference>
<feature type="compositionally biased region" description="Low complexity" evidence="10">
    <location>
        <begin position="903"/>
        <end position="914"/>
    </location>
</feature>
<feature type="region of interest" description="Disordered" evidence="10">
    <location>
        <begin position="472"/>
        <end position="494"/>
    </location>
</feature>
<name>A0A3Q8II10_LEIDO</name>
<evidence type="ECO:0000256" key="6">
    <source>
        <dbReference type="ARBA" id="ARBA00022840"/>
    </source>
</evidence>
<keyword evidence="3" id="KW-0808">Transferase</keyword>
<reference evidence="12 13" key="1">
    <citation type="journal article" date="2018" name="Sci. Rep.">
        <title>A complete Leishmania donovani reference genome identifies novel genetic variations associated with virulence.</title>
        <authorList>
            <person name="Lypaczewski P."/>
            <person name="Hoshizaki J."/>
            <person name="Zhang W.-W."/>
            <person name="McCall L.-I."/>
            <person name="Torcivia-Rodriguez J."/>
            <person name="Simonyan V."/>
            <person name="Kaur A."/>
            <person name="Dewar K."/>
            <person name="Matlashewski G."/>
        </authorList>
    </citation>
    <scope>NUCLEOTIDE SEQUENCE [LARGE SCALE GENOMIC DNA]</scope>
    <source>
        <strain evidence="12 13">LdCL</strain>
    </source>
</reference>
<dbReference type="Gene3D" id="3.30.200.20">
    <property type="entry name" value="Phosphorylase Kinase, domain 1"/>
    <property type="match status" value="1"/>
</dbReference>
<dbReference type="VEuPathDB" id="TriTrypDB:LDHU3_35.3010"/>
<organism evidence="12 13">
    <name type="scientific">Leishmania donovani</name>
    <dbReference type="NCBI Taxonomy" id="5661"/>
    <lineage>
        <taxon>Eukaryota</taxon>
        <taxon>Discoba</taxon>
        <taxon>Euglenozoa</taxon>
        <taxon>Kinetoplastea</taxon>
        <taxon>Metakinetoplastina</taxon>
        <taxon>Trypanosomatida</taxon>
        <taxon>Trypanosomatidae</taxon>
        <taxon>Leishmaniinae</taxon>
        <taxon>Leishmania</taxon>
    </lineage>
</organism>
<dbReference type="EC" id="2.7.11.1" evidence="1"/>
<dbReference type="SUPFAM" id="SSF56112">
    <property type="entry name" value="Protein kinase-like (PK-like)"/>
    <property type="match status" value="1"/>
</dbReference>
<keyword evidence="5 12" id="KW-0418">Kinase</keyword>
<protein>
    <recommendedName>
        <fullName evidence="1">non-specific serine/threonine protein kinase</fullName>
        <ecNumber evidence="1">2.7.11.1</ecNumber>
    </recommendedName>
</protein>
<dbReference type="InterPro" id="IPR011009">
    <property type="entry name" value="Kinase-like_dom_sf"/>
</dbReference>
<dbReference type="GO" id="GO:0035556">
    <property type="term" value="P:intracellular signal transduction"/>
    <property type="evidence" value="ECO:0007669"/>
    <property type="project" value="TreeGrafter"/>
</dbReference>
<evidence type="ECO:0000256" key="1">
    <source>
        <dbReference type="ARBA" id="ARBA00012513"/>
    </source>
</evidence>
<dbReference type="SMART" id="SM00220">
    <property type="entry name" value="S_TKc"/>
    <property type="match status" value="1"/>
</dbReference>